<accession>A0A563UEB2</accession>
<evidence type="ECO:0000313" key="1">
    <source>
        <dbReference type="EMBL" id="TWR29694.1"/>
    </source>
</evidence>
<protein>
    <submittedName>
        <fullName evidence="1">Uncharacterized protein</fullName>
    </submittedName>
</protein>
<dbReference type="Proteomes" id="UP000320042">
    <property type="component" value="Unassembled WGS sequence"/>
</dbReference>
<evidence type="ECO:0000313" key="2">
    <source>
        <dbReference type="Proteomes" id="UP000320042"/>
    </source>
</evidence>
<proteinExistence type="predicted"/>
<organism evidence="1 2">
    <name type="scientific">Mucilaginibacter pallidiroseus</name>
    <dbReference type="NCBI Taxonomy" id="2599295"/>
    <lineage>
        <taxon>Bacteria</taxon>
        <taxon>Pseudomonadati</taxon>
        <taxon>Bacteroidota</taxon>
        <taxon>Sphingobacteriia</taxon>
        <taxon>Sphingobacteriales</taxon>
        <taxon>Sphingobacteriaceae</taxon>
        <taxon>Mucilaginibacter</taxon>
    </lineage>
</organism>
<dbReference type="OrthoDB" id="680081at2"/>
<dbReference type="EMBL" id="VOEJ01000003">
    <property type="protein sequence ID" value="TWR29694.1"/>
    <property type="molecule type" value="Genomic_DNA"/>
</dbReference>
<gene>
    <name evidence="1" type="ORF">FPZ43_07480</name>
</gene>
<dbReference type="RefSeq" id="WP_146381249.1">
    <property type="nucleotide sequence ID" value="NZ_VOEJ01000003.1"/>
</dbReference>
<name>A0A563UEB2_9SPHI</name>
<dbReference type="AlphaFoldDB" id="A0A563UEB2"/>
<sequence length="182" mass="21342">MGCNQPNKKAISKKAIGNKTDSLRAIKRREIEKKWLADSLKNEKVVTDVIAFIKTRQIKSFDKIIRIWKDTSISAYVKVGHLFSKKLKHIFIRTHAGWKLTIYVYRLDNLKREITDDWSDLTYIGDEIKDINGDGLKDLSINWYPSSGCCARNNFHIYLYTESDKFTKYFDFINPTFYPNES</sequence>
<comment type="caution">
    <text evidence="1">The sequence shown here is derived from an EMBL/GenBank/DDBJ whole genome shotgun (WGS) entry which is preliminary data.</text>
</comment>
<keyword evidence="2" id="KW-1185">Reference proteome</keyword>
<reference evidence="1 2" key="1">
    <citation type="submission" date="2019-07" db="EMBL/GenBank/DDBJ databases">
        <authorList>
            <person name="Kim J."/>
        </authorList>
    </citation>
    <scope>NUCLEOTIDE SEQUENCE [LARGE SCALE GENOMIC DNA]</scope>
    <source>
        <strain evidence="2">dk17</strain>
    </source>
</reference>